<feature type="region of interest" description="Disordered" evidence="1">
    <location>
        <begin position="146"/>
        <end position="180"/>
    </location>
</feature>
<dbReference type="EMBL" id="CP026925">
    <property type="protein sequence ID" value="AVH44366.1"/>
    <property type="molecule type" value="Genomic_DNA"/>
</dbReference>
<sequence length="480" mass="52069">MSIPRDNYIGEPQYPGTWTTATPREGLRDIDEARIVSLAPDVCLTPVGSSVVPIPYPVVDFCGHDKNYTPSVRFTGKKAMVMRSFTTHVHGDAPGNRKGVKSGTVESICEPIGHADQVRAEGSHVIRHLDRFYMNSRNTQGEAIFVRSTQTYDPPKDDDPVRGSLRWQDGSDEGRVMSDASPEPLIMGAQYAQAQTATIPQSGGVARRGTYGRPTTTVDPRLLKGLRFWSSARGAAEIMDMVQQISEDRAVQDSAGQLGLNLSDPTDVLVARAHAWSKYHIDASPFYWDFPNSQVGRDAATKAITSMEAAAPGTLGEALQGDRTQLEKLRTAIKNAVSAATAAASVRVSGQPCAREALGAPGKYRGGAHFATALPLGDNLDSHHTPANSASYLPTWAGPAIQMLPEDHRATLSYGRKVTSPYISTQARLINSGQFMKAINMDILDIKRIAMLRGDPTRYDAAIAQMMAYAECLKREGIIK</sequence>
<evidence type="ECO:0000256" key="1">
    <source>
        <dbReference type="SAM" id="MobiDB-lite"/>
    </source>
</evidence>
<gene>
    <name evidence="2" type="ORF">At1D1609_43220</name>
</gene>
<evidence type="ECO:0000313" key="2">
    <source>
        <dbReference type="EMBL" id="AVH44366.1"/>
    </source>
</evidence>
<reference evidence="2 3" key="1">
    <citation type="submission" date="2018-02" db="EMBL/GenBank/DDBJ databases">
        <title>Complete genome sequence of Agrobacterium tumefaciens 1D1609.</title>
        <authorList>
            <person name="Cho S.-T."/>
            <person name="Haryono M."/>
            <person name="Chang H.-H."/>
            <person name="Santos M.N."/>
            <person name="Lai E.-M."/>
            <person name="Kuo C.-H."/>
        </authorList>
    </citation>
    <scope>NUCLEOTIDE SEQUENCE [LARGE SCALE GENOMIC DNA]</scope>
    <source>
        <strain evidence="2 3">1D1609</strain>
    </source>
</reference>
<accession>A0A2L2LJ91</accession>
<dbReference type="Proteomes" id="UP000237717">
    <property type="component" value="Chromosome II"/>
</dbReference>
<feature type="region of interest" description="Disordered" evidence="1">
    <location>
        <begin position="1"/>
        <end position="25"/>
    </location>
</feature>
<evidence type="ECO:0000313" key="3">
    <source>
        <dbReference type="Proteomes" id="UP000237717"/>
    </source>
</evidence>
<dbReference type="RefSeq" id="WP_233282696.1">
    <property type="nucleotide sequence ID" value="NZ_CP026925.1"/>
</dbReference>
<proteinExistence type="predicted"/>
<dbReference type="AlphaFoldDB" id="A0A2L2LJ91"/>
<dbReference type="SMR" id="A0A2L2LJ91"/>
<dbReference type="Pfam" id="PF13665">
    <property type="entry name" value="Tox-PAAR-like"/>
    <property type="match status" value="1"/>
</dbReference>
<organism evidence="2 3">
    <name type="scientific">Agrobacterium tumefaciens</name>
    <dbReference type="NCBI Taxonomy" id="358"/>
    <lineage>
        <taxon>Bacteria</taxon>
        <taxon>Pseudomonadati</taxon>
        <taxon>Pseudomonadota</taxon>
        <taxon>Alphaproteobacteria</taxon>
        <taxon>Hyphomicrobiales</taxon>
        <taxon>Rhizobiaceae</taxon>
        <taxon>Rhizobium/Agrobacterium group</taxon>
        <taxon>Agrobacterium</taxon>
        <taxon>Agrobacterium tumefaciens complex</taxon>
    </lineage>
</organism>
<protein>
    <submittedName>
        <fullName evidence="2">DUF4150 family protein</fullName>
    </submittedName>
</protein>
<name>A0A2L2LJ91_AGRTU</name>